<feature type="region of interest" description="Disordered" evidence="1">
    <location>
        <begin position="1"/>
        <end position="23"/>
    </location>
</feature>
<proteinExistence type="predicted"/>
<evidence type="ECO:0000313" key="4">
    <source>
        <dbReference type="Proteomes" id="UP000239203"/>
    </source>
</evidence>
<dbReference type="GO" id="GO:0006644">
    <property type="term" value="P:phospholipid metabolic process"/>
    <property type="evidence" value="ECO:0007669"/>
    <property type="project" value="InterPro"/>
</dbReference>
<dbReference type="InterPro" id="IPR036444">
    <property type="entry name" value="PLipase_A2_dom_sf"/>
</dbReference>
<feature type="compositionally biased region" description="Low complexity" evidence="1">
    <location>
        <begin position="10"/>
        <end position="21"/>
    </location>
</feature>
<feature type="transmembrane region" description="Helical" evidence="2">
    <location>
        <begin position="376"/>
        <end position="397"/>
    </location>
</feature>
<protein>
    <recommendedName>
        <fullName evidence="5">Phospholipase A2-like protein</fullName>
    </recommendedName>
</protein>
<dbReference type="AlphaFoldDB" id="A0A2S6GUS1"/>
<dbReference type="RefSeq" id="WP_104478496.1">
    <property type="nucleotide sequence ID" value="NZ_CP154825.1"/>
</dbReference>
<feature type="transmembrane region" description="Helical" evidence="2">
    <location>
        <begin position="493"/>
        <end position="514"/>
    </location>
</feature>
<dbReference type="Gene3D" id="1.20.90.10">
    <property type="entry name" value="Phospholipase A2 domain"/>
    <property type="match status" value="1"/>
</dbReference>
<keyword evidence="4" id="KW-1185">Reference proteome</keyword>
<evidence type="ECO:0008006" key="5">
    <source>
        <dbReference type="Google" id="ProtNLM"/>
    </source>
</evidence>
<feature type="transmembrane region" description="Helical" evidence="2">
    <location>
        <begin position="543"/>
        <end position="565"/>
    </location>
</feature>
<accession>A0A2S6GUS1</accession>
<reference evidence="3 4" key="1">
    <citation type="submission" date="2018-02" db="EMBL/GenBank/DDBJ databases">
        <title>Genomic Encyclopedia of Archaeal and Bacterial Type Strains, Phase II (KMG-II): from individual species to whole genera.</title>
        <authorList>
            <person name="Goeker M."/>
        </authorList>
    </citation>
    <scope>NUCLEOTIDE SEQUENCE [LARGE SCALE GENOMIC DNA]</scope>
    <source>
        <strain evidence="3 4">YU 961-1</strain>
    </source>
</reference>
<dbReference type="EMBL" id="PTIX01000004">
    <property type="protein sequence ID" value="PPK68954.1"/>
    <property type="molecule type" value="Genomic_DNA"/>
</dbReference>
<feature type="transmembrane region" description="Helical" evidence="2">
    <location>
        <begin position="335"/>
        <end position="356"/>
    </location>
</feature>
<comment type="caution">
    <text evidence="3">The sequence shown here is derived from an EMBL/GenBank/DDBJ whole genome shotgun (WGS) entry which is preliminary data.</text>
</comment>
<keyword evidence="2" id="KW-1133">Transmembrane helix</keyword>
<evidence type="ECO:0000313" key="3">
    <source>
        <dbReference type="EMBL" id="PPK68954.1"/>
    </source>
</evidence>
<feature type="transmembrane region" description="Helical" evidence="2">
    <location>
        <begin position="219"/>
        <end position="241"/>
    </location>
</feature>
<evidence type="ECO:0000256" key="1">
    <source>
        <dbReference type="SAM" id="MobiDB-lite"/>
    </source>
</evidence>
<name>A0A2S6GUS1_9PSEU</name>
<feature type="transmembrane region" description="Helical" evidence="2">
    <location>
        <begin position="186"/>
        <end position="207"/>
    </location>
</feature>
<gene>
    <name evidence="3" type="ORF">CLV40_104198</name>
</gene>
<organism evidence="3 4">
    <name type="scientific">Actinokineospora auranticolor</name>
    <dbReference type="NCBI Taxonomy" id="155976"/>
    <lineage>
        <taxon>Bacteria</taxon>
        <taxon>Bacillati</taxon>
        <taxon>Actinomycetota</taxon>
        <taxon>Actinomycetes</taxon>
        <taxon>Pseudonocardiales</taxon>
        <taxon>Pseudonocardiaceae</taxon>
        <taxon>Actinokineospora</taxon>
    </lineage>
</organism>
<dbReference type="OrthoDB" id="3389925at2"/>
<feature type="transmembrane region" description="Helical" evidence="2">
    <location>
        <begin position="295"/>
        <end position="314"/>
    </location>
</feature>
<feature type="transmembrane region" description="Helical" evidence="2">
    <location>
        <begin position="706"/>
        <end position="727"/>
    </location>
</feature>
<feature type="transmembrane region" description="Helical" evidence="2">
    <location>
        <begin position="617"/>
        <end position="638"/>
    </location>
</feature>
<sequence length="738" mass="77034">MPDNVPDNVTTPAATRPPARTTDPHDRWVRIRLRGRVGWLLLVVLVAAGFGVVASRSPSEPTTAPTGAVAQAAAAVDALLHPESGRDPIALLPADFTRVSGVVPGRLAAPDGTTRAVHVDGGCSTPWGDDNTRWDFSVGCKAHDLGYDLLRYAAAQGQSLDPELRRGLDERLSLDMHGQCARNPRGSGATCGLVASLFTAGLVANSWHQRWGPPRAEPIGAWTVALLVVALLLAVRVPAFARRRTALPRRHRPLGARDGDRAAYLGFLRVAALSAIVLADTVLAFAPLLGLSGAALWPMTWLLQLVPLFFFAGGDSNLLAWKAAVADGYGYGGYLAGRVCWLIRPVLALVTAWLVVPLSLDLLDTPDAGIDAFGRLIAQPLWLLGLYLLVVGATPVMHWLHRKLPVATPAAQALTVAGLGLFGSGTTAAYAGGIVLAALFGQLSFHYADGAFDAVPRQALALVGAGALGGLVLLTGVGGHTRELIAEPAGTASFVPSALGVLLLGLAQVCLVVAPRAARVRLVAHGGLARAVCRVRSAPMTLYLVYLCAMLLVAGLIGAAGTAGLPTTAVDWLVRPSTLLALALLGVPTVLVYLLFEWRARHEPDGERPDRPPVSRWDPVAAAVGTGYGALGVIGFAVSGLTGTHHGTALFGLPVDPMASIIHLLLGWYLLHSVRVHSTSTPWPWLLTALACWPPMTAAQGPVVGVYGATAVVAAVAATAAALPALVRRIRVLRPVGG</sequence>
<feature type="transmembrane region" description="Helical" evidence="2">
    <location>
        <begin position="650"/>
        <end position="671"/>
    </location>
</feature>
<feature type="transmembrane region" description="Helical" evidence="2">
    <location>
        <begin position="428"/>
        <end position="448"/>
    </location>
</feature>
<keyword evidence="2" id="KW-0812">Transmembrane</keyword>
<feature type="transmembrane region" description="Helical" evidence="2">
    <location>
        <begin position="577"/>
        <end position="596"/>
    </location>
</feature>
<dbReference type="GO" id="GO:0050482">
    <property type="term" value="P:arachidonate secretion"/>
    <property type="evidence" value="ECO:0007669"/>
    <property type="project" value="InterPro"/>
</dbReference>
<dbReference type="SUPFAM" id="SSF48619">
    <property type="entry name" value="Phospholipase A2, PLA2"/>
    <property type="match status" value="1"/>
</dbReference>
<feature type="transmembrane region" description="Helical" evidence="2">
    <location>
        <begin position="37"/>
        <end position="54"/>
    </location>
</feature>
<dbReference type="GO" id="GO:0004623">
    <property type="term" value="F:phospholipase A2 activity"/>
    <property type="evidence" value="ECO:0007669"/>
    <property type="project" value="InterPro"/>
</dbReference>
<feature type="transmembrane region" description="Helical" evidence="2">
    <location>
        <begin position="262"/>
        <end position="289"/>
    </location>
</feature>
<evidence type="ECO:0000256" key="2">
    <source>
        <dbReference type="SAM" id="Phobius"/>
    </source>
</evidence>
<feature type="transmembrane region" description="Helical" evidence="2">
    <location>
        <begin position="460"/>
        <end position="481"/>
    </location>
</feature>
<keyword evidence="2" id="KW-0472">Membrane</keyword>
<dbReference type="Proteomes" id="UP000239203">
    <property type="component" value="Unassembled WGS sequence"/>
</dbReference>